<comment type="subcellular location">
    <subcellularLocation>
        <location evidence="1">Membrane</location>
    </subcellularLocation>
</comment>
<dbReference type="InterPro" id="IPR001466">
    <property type="entry name" value="Beta-lactam-related"/>
</dbReference>
<dbReference type="Gene3D" id="3.40.710.10">
    <property type="entry name" value="DD-peptidase/beta-lactamase superfamily"/>
    <property type="match status" value="1"/>
</dbReference>
<reference evidence="4 5" key="2">
    <citation type="submission" date="2024-02" db="EMBL/GenBank/DDBJ databases">
        <title>The Genome Sequence of Enterococcus diestrammenae JM9A.</title>
        <authorList>
            <person name="Earl A."/>
            <person name="Manson A."/>
            <person name="Gilmore M."/>
            <person name="Sanders J."/>
            <person name="Shea T."/>
            <person name="Howe W."/>
            <person name="Livny J."/>
            <person name="Cuomo C."/>
            <person name="Neafsey D."/>
            <person name="Birren B."/>
        </authorList>
    </citation>
    <scope>NUCLEOTIDE SEQUENCE [LARGE SCALE GENOMIC DNA]</scope>
    <source>
        <strain evidence="4 5">JM9A</strain>
    </source>
</reference>
<keyword evidence="5" id="KW-1185">Reference proteome</keyword>
<sequence length="331" mass="37308">MNVNDLIDEKFSGVISIVQGSKNIFQGGYGFADKANEIPNRMDTKFGTASAGKVFVATAILNLIEQKIINFDTTIGEVLKFDLKEIDSGITISQLLNHTSGIPDYFDESVMNNYEELWINIPNYRIRKSSDLIPLFIDKPMMYPKGERFQYNNTGYVVLGLVIEEITGKPFDVYLQETIFDTCRMTDTGYFELDRLPAKCAFSYIFDYKRNEYRTNIFSIDAKGSGAGGAFTTAHDIEKFWTALVNGELINKESLEKMFSPQIAEGYYGFGVWLLNGKIPSFQGCDPGVNFITSYDLGKQLIVTILSNVDYDVELLHNKINTLLVSNKSNI</sequence>
<protein>
    <recommendedName>
        <fullName evidence="3">Beta-lactamase-related domain-containing protein</fullName>
    </recommendedName>
</protein>
<comment type="caution">
    <text evidence="4">The sequence shown here is derived from an EMBL/GenBank/DDBJ whole genome shotgun (WGS) entry which is preliminary data.</text>
</comment>
<dbReference type="Proteomes" id="UP001429357">
    <property type="component" value="Unassembled WGS sequence"/>
</dbReference>
<keyword evidence="2" id="KW-0472">Membrane</keyword>
<evidence type="ECO:0000313" key="4">
    <source>
        <dbReference type="EMBL" id="MEO1782146.1"/>
    </source>
</evidence>
<evidence type="ECO:0000256" key="2">
    <source>
        <dbReference type="ARBA" id="ARBA00023136"/>
    </source>
</evidence>
<dbReference type="InterPro" id="IPR050491">
    <property type="entry name" value="AmpC-like"/>
</dbReference>
<name>A0ABV0F264_9ENTE</name>
<accession>A0ABV0F264</accession>
<dbReference type="PANTHER" id="PTHR46825">
    <property type="entry name" value="D-ALANYL-D-ALANINE-CARBOXYPEPTIDASE/ENDOPEPTIDASE AMPH"/>
    <property type="match status" value="1"/>
</dbReference>
<dbReference type="PANTHER" id="PTHR46825:SF11">
    <property type="entry name" value="PENICILLIN-BINDING PROTEIN 4"/>
    <property type="match status" value="1"/>
</dbReference>
<feature type="domain" description="Beta-lactamase-related" evidence="3">
    <location>
        <begin position="13"/>
        <end position="313"/>
    </location>
</feature>
<evidence type="ECO:0000313" key="5">
    <source>
        <dbReference type="Proteomes" id="UP001429357"/>
    </source>
</evidence>
<dbReference type="EMBL" id="MAEI02000001">
    <property type="protein sequence ID" value="MEO1782146.1"/>
    <property type="molecule type" value="Genomic_DNA"/>
</dbReference>
<dbReference type="Pfam" id="PF00144">
    <property type="entry name" value="Beta-lactamase"/>
    <property type="match status" value="1"/>
</dbReference>
<organism evidence="4 5">
    <name type="scientific">Enterococcus diestrammenae</name>
    <dbReference type="NCBI Taxonomy" id="1155073"/>
    <lineage>
        <taxon>Bacteria</taxon>
        <taxon>Bacillati</taxon>
        <taxon>Bacillota</taxon>
        <taxon>Bacilli</taxon>
        <taxon>Lactobacillales</taxon>
        <taxon>Enterococcaceae</taxon>
        <taxon>Enterococcus</taxon>
    </lineage>
</organism>
<dbReference type="RefSeq" id="WP_086253908.1">
    <property type="nucleotide sequence ID" value="NZ_MAEI02000001.1"/>
</dbReference>
<dbReference type="SUPFAM" id="SSF56601">
    <property type="entry name" value="beta-lactamase/transpeptidase-like"/>
    <property type="match status" value="1"/>
</dbReference>
<dbReference type="InterPro" id="IPR012338">
    <property type="entry name" value="Beta-lactam/transpept-like"/>
</dbReference>
<proteinExistence type="predicted"/>
<evidence type="ECO:0000256" key="1">
    <source>
        <dbReference type="ARBA" id="ARBA00004370"/>
    </source>
</evidence>
<gene>
    <name evidence="4" type="ORF">BAU18_001739</name>
</gene>
<reference evidence="5" key="1">
    <citation type="submission" date="2016-06" db="EMBL/GenBank/DDBJ databases">
        <title>Four novel species of enterococci isolated from chicken manure.</title>
        <authorList>
            <person name="Van Tyne D."/>
        </authorList>
    </citation>
    <scope>NUCLEOTIDE SEQUENCE [LARGE SCALE GENOMIC DNA]</scope>
    <source>
        <strain evidence="5">JM9A</strain>
    </source>
</reference>
<evidence type="ECO:0000259" key="3">
    <source>
        <dbReference type="Pfam" id="PF00144"/>
    </source>
</evidence>